<reference evidence="2" key="1">
    <citation type="journal article" date="2020" name="bioRxiv">
        <title>A rank-normalized archaeal taxonomy based on genome phylogeny resolves widespread incomplete and uneven classifications.</title>
        <authorList>
            <person name="Rinke C."/>
            <person name="Chuvochina M."/>
            <person name="Mussig A.J."/>
            <person name="Chaumeil P.-A."/>
            <person name="Waite D.W."/>
            <person name="Whitman W.B."/>
            <person name="Parks D.H."/>
            <person name="Hugenholtz P."/>
        </authorList>
    </citation>
    <scope>NUCLEOTIDE SEQUENCE</scope>
    <source>
        <strain evidence="2">UBA8834</strain>
    </source>
</reference>
<dbReference type="PANTHER" id="PTHR43434:SF1">
    <property type="entry name" value="PHOSPHOGLYCOLATE PHOSPHATASE"/>
    <property type="match status" value="1"/>
</dbReference>
<dbReference type="InterPro" id="IPR023198">
    <property type="entry name" value="PGP-like_dom2"/>
</dbReference>
<dbReference type="SFLD" id="SFLDS00003">
    <property type="entry name" value="Haloacid_Dehalogenase"/>
    <property type="match status" value="1"/>
</dbReference>
<dbReference type="GO" id="GO:0008967">
    <property type="term" value="F:phosphoglycolate phosphatase activity"/>
    <property type="evidence" value="ECO:0007669"/>
    <property type="project" value="TreeGrafter"/>
</dbReference>
<dbReference type="GO" id="GO:0006281">
    <property type="term" value="P:DNA repair"/>
    <property type="evidence" value="ECO:0007669"/>
    <property type="project" value="TreeGrafter"/>
</dbReference>
<evidence type="ECO:0000313" key="3">
    <source>
        <dbReference type="Proteomes" id="UP000617544"/>
    </source>
</evidence>
<dbReference type="EMBL" id="DUJN01000002">
    <property type="protein sequence ID" value="HII60705.1"/>
    <property type="molecule type" value="Genomic_DNA"/>
</dbReference>
<dbReference type="RefSeq" id="WP_010885805.1">
    <property type="nucleotide sequence ID" value="NZ_DUJN01000002.1"/>
</dbReference>
<dbReference type="GeneID" id="1442586"/>
<proteinExistence type="inferred from homology"/>
<sequence>MIKAIIFDVDETLVYYEGYSLREWYEKVGLPAMKELGVIVDWEIFRKMARGELPRSYVEKFQINHVKFWKALDEANRKYREELLKEGKVHTFKDVEALKEIKNLGIKLAAVSNASQDNTELVLRAFDLLKYFDVVYGKDYTYLDGVKPNPYLINKALKALNVEPKEAILVGDSELDIIAGKRAKLRVVQIVREKRVEGADVYINSLWELVDKLKTGEL</sequence>
<dbReference type="InterPro" id="IPR050155">
    <property type="entry name" value="HAD-like_hydrolase_sf"/>
</dbReference>
<comment type="caution">
    <text evidence="2">The sequence shown here is derived from an EMBL/GenBank/DDBJ whole genome shotgun (WGS) entry which is preliminary data.</text>
</comment>
<dbReference type="InterPro" id="IPR006439">
    <property type="entry name" value="HAD-SF_hydro_IA"/>
</dbReference>
<keyword evidence="2" id="KW-0378">Hydrolase</keyword>
<dbReference type="PANTHER" id="PTHR43434">
    <property type="entry name" value="PHOSPHOGLYCOLATE PHOSPHATASE"/>
    <property type="match status" value="1"/>
</dbReference>
<accession>A0A832SWD5</accession>
<dbReference type="Gene3D" id="1.10.150.240">
    <property type="entry name" value="Putative phosphatase, domain 2"/>
    <property type="match status" value="1"/>
</dbReference>
<dbReference type="AlphaFoldDB" id="A0A832SWD5"/>
<dbReference type="Gene3D" id="3.40.50.1000">
    <property type="entry name" value="HAD superfamily/HAD-like"/>
    <property type="match status" value="1"/>
</dbReference>
<gene>
    <name evidence="2" type="ORF">HA331_02930</name>
</gene>
<name>A0A832SWD5_PYRHR</name>
<dbReference type="InterPro" id="IPR036412">
    <property type="entry name" value="HAD-like_sf"/>
</dbReference>
<dbReference type="InterPro" id="IPR023214">
    <property type="entry name" value="HAD_sf"/>
</dbReference>
<protein>
    <submittedName>
        <fullName evidence="2">HAD family hydrolase</fullName>
    </submittedName>
</protein>
<comment type="similarity">
    <text evidence="1">Belongs to the HAD-like hydrolase superfamily.</text>
</comment>
<dbReference type="PRINTS" id="PR00413">
    <property type="entry name" value="HADHALOGNASE"/>
</dbReference>
<dbReference type="InterPro" id="IPR041492">
    <property type="entry name" value="HAD_2"/>
</dbReference>
<dbReference type="Proteomes" id="UP000617544">
    <property type="component" value="Unassembled WGS sequence"/>
</dbReference>
<organism evidence="2 3">
    <name type="scientific">Pyrococcus horikoshii</name>
    <dbReference type="NCBI Taxonomy" id="53953"/>
    <lineage>
        <taxon>Archaea</taxon>
        <taxon>Methanobacteriati</taxon>
        <taxon>Methanobacteriota</taxon>
        <taxon>Thermococci</taxon>
        <taxon>Thermococcales</taxon>
        <taxon>Thermococcaceae</taxon>
        <taxon>Pyrococcus</taxon>
    </lineage>
</organism>
<dbReference type="SFLD" id="SFLDG01129">
    <property type="entry name" value="C1.5:_HAD__Beta-PGM__Phosphata"/>
    <property type="match status" value="1"/>
</dbReference>
<dbReference type="OMA" id="DHVEFWK"/>
<dbReference type="NCBIfam" id="TIGR01549">
    <property type="entry name" value="HAD-SF-IA-v1"/>
    <property type="match status" value="1"/>
</dbReference>
<dbReference type="SUPFAM" id="SSF56784">
    <property type="entry name" value="HAD-like"/>
    <property type="match status" value="1"/>
</dbReference>
<dbReference type="SMR" id="A0A832SWD5"/>
<evidence type="ECO:0000313" key="2">
    <source>
        <dbReference type="EMBL" id="HII60705.1"/>
    </source>
</evidence>
<dbReference type="Pfam" id="PF13419">
    <property type="entry name" value="HAD_2"/>
    <property type="match status" value="1"/>
</dbReference>
<evidence type="ECO:0000256" key="1">
    <source>
        <dbReference type="ARBA" id="ARBA00007958"/>
    </source>
</evidence>